<evidence type="ECO:0000313" key="2">
    <source>
        <dbReference type="EMBL" id="CAF1366414.1"/>
    </source>
</evidence>
<dbReference type="PANTHER" id="PTHR46270">
    <property type="entry name" value="ARMADILLO-TYPE FOLD-RELATED"/>
    <property type="match status" value="1"/>
</dbReference>
<feature type="domain" description="TIR" evidence="1">
    <location>
        <begin position="2"/>
        <end position="49"/>
    </location>
</feature>
<dbReference type="InterPro" id="IPR035897">
    <property type="entry name" value="Toll_tir_struct_dom_sf"/>
</dbReference>
<accession>A0A815IL42</accession>
<dbReference type="SUPFAM" id="SSF52200">
    <property type="entry name" value="Toll/Interleukin receptor TIR domain"/>
    <property type="match status" value="1"/>
</dbReference>
<name>A0A815IL42_9BILA</name>
<dbReference type="Proteomes" id="UP000663864">
    <property type="component" value="Unassembled WGS sequence"/>
</dbReference>
<organism evidence="2 4">
    <name type="scientific">Rotaria sordida</name>
    <dbReference type="NCBI Taxonomy" id="392033"/>
    <lineage>
        <taxon>Eukaryota</taxon>
        <taxon>Metazoa</taxon>
        <taxon>Spiralia</taxon>
        <taxon>Gnathifera</taxon>
        <taxon>Rotifera</taxon>
        <taxon>Eurotatoria</taxon>
        <taxon>Bdelloidea</taxon>
        <taxon>Philodinida</taxon>
        <taxon>Philodinidae</taxon>
        <taxon>Rotaria</taxon>
    </lineage>
</organism>
<dbReference type="Pfam" id="PF13676">
    <property type="entry name" value="TIR_2"/>
    <property type="match status" value="1"/>
</dbReference>
<reference evidence="2" key="1">
    <citation type="submission" date="2021-02" db="EMBL/GenBank/DDBJ databases">
        <authorList>
            <person name="Nowell W R."/>
        </authorList>
    </citation>
    <scope>NUCLEOTIDE SEQUENCE</scope>
</reference>
<dbReference type="AlphaFoldDB" id="A0A815IL42"/>
<sequence length="97" mass="11302">MQVMADAVENSEFVILCMSDSYKHSIYCRAEAEYGFHCKRHLIPIIVCQEFTKACALLLKEMTLQREHQLDNSTTDNHIIYEDQSKLIEFIDKSKLS</sequence>
<evidence type="ECO:0000313" key="3">
    <source>
        <dbReference type="EMBL" id="CAF3945044.1"/>
    </source>
</evidence>
<protein>
    <recommendedName>
        <fullName evidence="1">TIR domain-containing protein</fullName>
    </recommendedName>
</protein>
<dbReference type="Gene3D" id="3.40.50.10140">
    <property type="entry name" value="Toll/interleukin-1 receptor homology (TIR) domain"/>
    <property type="match status" value="1"/>
</dbReference>
<dbReference type="PANTHER" id="PTHR46270:SF2">
    <property type="entry name" value="TIR DOMAIN-CONTAINING PROTEIN"/>
    <property type="match status" value="1"/>
</dbReference>
<evidence type="ECO:0000259" key="1">
    <source>
        <dbReference type="Pfam" id="PF13676"/>
    </source>
</evidence>
<comment type="caution">
    <text evidence="2">The sequence shown here is derived from an EMBL/GenBank/DDBJ whole genome shotgun (WGS) entry which is preliminary data.</text>
</comment>
<dbReference type="EMBL" id="CAJOBD010003388">
    <property type="protein sequence ID" value="CAF3945044.1"/>
    <property type="molecule type" value="Genomic_DNA"/>
</dbReference>
<dbReference type="EMBL" id="CAJNOT010003138">
    <property type="protein sequence ID" value="CAF1366414.1"/>
    <property type="molecule type" value="Genomic_DNA"/>
</dbReference>
<dbReference type="InterPro" id="IPR000157">
    <property type="entry name" value="TIR_dom"/>
</dbReference>
<dbReference type="GO" id="GO:0007165">
    <property type="term" value="P:signal transduction"/>
    <property type="evidence" value="ECO:0007669"/>
    <property type="project" value="InterPro"/>
</dbReference>
<dbReference type="Proteomes" id="UP000663836">
    <property type="component" value="Unassembled WGS sequence"/>
</dbReference>
<gene>
    <name evidence="3" type="ORF">JBS370_LOCUS23216</name>
    <name evidence="2" type="ORF">ZHD862_LOCUS31356</name>
</gene>
<evidence type="ECO:0000313" key="4">
    <source>
        <dbReference type="Proteomes" id="UP000663864"/>
    </source>
</evidence>
<proteinExistence type="predicted"/>